<dbReference type="Gene3D" id="3.30.70.2330">
    <property type="match status" value="1"/>
</dbReference>
<proteinExistence type="predicted"/>
<keyword evidence="2" id="KW-0378">Hydrolase</keyword>
<gene>
    <name evidence="4" type="ORF">KEH51_09125</name>
</gene>
<sequence>MKQAEYFYFEPYDGLKNKEIKEDYFEERVYEYGGQPLPKGYLESEDSNEYDKNAIKVLLTNLDGEKIHIGYVPKELCLEIRSLKEKYVTYAAPTLEKGKYKMALYDEFGEEKVKHTQMNMK</sequence>
<reference evidence="4" key="1">
    <citation type="submission" date="2021-04" db="EMBL/GenBank/DDBJ databases">
        <title>Whole genome sequencing of Enterococci isolates from hospitalized patients.</title>
        <authorList>
            <person name="Ogoti B.M."/>
            <person name="Onyambu F.G."/>
        </authorList>
    </citation>
    <scope>NUCLEOTIDE SEQUENCE</scope>
    <source>
        <strain evidence="4">242</strain>
    </source>
</reference>
<evidence type="ECO:0000313" key="5">
    <source>
        <dbReference type="Proteomes" id="UP000680045"/>
    </source>
</evidence>
<protein>
    <submittedName>
        <fullName evidence="4">HIRAN domain-containing protein</fullName>
    </submittedName>
</protein>
<dbReference type="EMBL" id="JAGTPW010000012">
    <property type="protein sequence ID" value="MBR8644618.1"/>
    <property type="molecule type" value="Genomic_DNA"/>
</dbReference>
<evidence type="ECO:0000256" key="2">
    <source>
        <dbReference type="ARBA" id="ARBA00022801"/>
    </source>
</evidence>
<dbReference type="Proteomes" id="UP000680045">
    <property type="component" value="Unassembled WGS sequence"/>
</dbReference>
<keyword evidence="1" id="KW-0479">Metal-binding</keyword>
<organism evidence="4 5">
    <name type="scientific">Peribacillus frigoritolerans</name>
    <dbReference type="NCBI Taxonomy" id="450367"/>
    <lineage>
        <taxon>Bacteria</taxon>
        <taxon>Bacillati</taxon>
        <taxon>Bacillota</taxon>
        <taxon>Bacilli</taxon>
        <taxon>Bacillales</taxon>
        <taxon>Bacillaceae</taxon>
        <taxon>Peribacillus</taxon>
    </lineage>
</organism>
<evidence type="ECO:0000259" key="3">
    <source>
        <dbReference type="Pfam" id="PF08797"/>
    </source>
</evidence>
<dbReference type="InterPro" id="IPR014905">
    <property type="entry name" value="HIRAN"/>
</dbReference>
<name>A0A941FH21_9BACI</name>
<evidence type="ECO:0000256" key="1">
    <source>
        <dbReference type="ARBA" id="ARBA00022723"/>
    </source>
</evidence>
<comment type="caution">
    <text evidence="4">The sequence shown here is derived from an EMBL/GenBank/DDBJ whole genome shotgun (WGS) entry which is preliminary data.</text>
</comment>
<dbReference type="AlphaFoldDB" id="A0A941FH21"/>
<evidence type="ECO:0000313" key="4">
    <source>
        <dbReference type="EMBL" id="MBR8644618.1"/>
    </source>
</evidence>
<dbReference type="Pfam" id="PF08797">
    <property type="entry name" value="HIRAN"/>
    <property type="match status" value="1"/>
</dbReference>
<feature type="domain" description="HIRAN" evidence="3">
    <location>
        <begin position="41"/>
        <end position="83"/>
    </location>
</feature>
<accession>A0A941FH21</accession>